<organism evidence="2 3">
    <name type="scientific">Lunasporangiospora selenospora</name>
    <dbReference type="NCBI Taxonomy" id="979761"/>
    <lineage>
        <taxon>Eukaryota</taxon>
        <taxon>Fungi</taxon>
        <taxon>Fungi incertae sedis</taxon>
        <taxon>Mucoromycota</taxon>
        <taxon>Mortierellomycotina</taxon>
        <taxon>Mortierellomycetes</taxon>
        <taxon>Mortierellales</taxon>
        <taxon>Mortierellaceae</taxon>
        <taxon>Lunasporangiospora</taxon>
    </lineage>
</organism>
<evidence type="ECO:0000313" key="2">
    <source>
        <dbReference type="EMBL" id="KAF9582672.1"/>
    </source>
</evidence>
<dbReference type="EMBL" id="JAABOA010000966">
    <property type="protein sequence ID" value="KAF9582672.1"/>
    <property type="molecule type" value="Genomic_DNA"/>
</dbReference>
<name>A0A9P6KFC4_9FUNG</name>
<dbReference type="PANTHER" id="PTHR10829">
    <property type="entry name" value="CORTACTIN AND DREBRIN"/>
    <property type="match status" value="1"/>
</dbReference>
<keyword evidence="3" id="KW-1185">Reference proteome</keyword>
<dbReference type="GO" id="GO:0005884">
    <property type="term" value="C:actin filament"/>
    <property type="evidence" value="ECO:0007669"/>
    <property type="project" value="TreeGrafter"/>
</dbReference>
<proteinExistence type="predicted"/>
<dbReference type="Proteomes" id="UP000780801">
    <property type="component" value="Unassembled WGS sequence"/>
</dbReference>
<dbReference type="PANTHER" id="PTHR10829:SF56">
    <property type="entry name" value="ADF-H DOMAIN-CONTAINING PROTEIN"/>
    <property type="match status" value="1"/>
</dbReference>
<dbReference type="InterPro" id="IPR002108">
    <property type="entry name" value="ADF-H"/>
</dbReference>
<evidence type="ECO:0000313" key="3">
    <source>
        <dbReference type="Proteomes" id="UP000780801"/>
    </source>
</evidence>
<accession>A0A9P6KFC4</accession>
<comment type="caution">
    <text evidence="2">The sequence shown here is derived from an EMBL/GenBank/DDBJ whole genome shotgun (WGS) entry which is preliminary data.</text>
</comment>
<dbReference type="PROSITE" id="PS51263">
    <property type="entry name" value="ADF_H"/>
    <property type="match status" value="1"/>
</dbReference>
<sequence>MSCDLGDPAILENYNAIISGAPTNWLVLGYHDTRDKLSLYSKGTGGVAELQTALKEEVLYGFVRVDDRFALISFVPEQVSGLRR</sequence>
<gene>
    <name evidence="2" type="ORF">BGW38_010901</name>
</gene>
<dbReference type="GO" id="GO:0030427">
    <property type="term" value="C:site of polarized growth"/>
    <property type="evidence" value="ECO:0007669"/>
    <property type="project" value="TreeGrafter"/>
</dbReference>
<dbReference type="Gene3D" id="3.40.20.10">
    <property type="entry name" value="Severin"/>
    <property type="match status" value="1"/>
</dbReference>
<feature type="domain" description="ADF-H" evidence="1">
    <location>
        <begin position="2"/>
        <end position="84"/>
    </location>
</feature>
<feature type="non-terminal residue" evidence="2">
    <location>
        <position position="1"/>
    </location>
</feature>
<evidence type="ECO:0000259" key="1">
    <source>
        <dbReference type="PROSITE" id="PS51263"/>
    </source>
</evidence>
<dbReference type="InterPro" id="IPR029006">
    <property type="entry name" value="ADF-H/Gelsolin-like_dom_sf"/>
</dbReference>
<dbReference type="AlphaFoldDB" id="A0A9P6KFC4"/>
<dbReference type="GO" id="GO:0051015">
    <property type="term" value="F:actin filament binding"/>
    <property type="evidence" value="ECO:0007669"/>
    <property type="project" value="TreeGrafter"/>
</dbReference>
<protein>
    <recommendedName>
        <fullName evidence="1">ADF-H domain-containing protein</fullName>
    </recommendedName>
</protein>
<dbReference type="GO" id="GO:0030833">
    <property type="term" value="P:regulation of actin filament polymerization"/>
    <property type="evidence" value="ECO:0007669"/>
    <property type="project" value="TreeGrafter"/>
</dbReference>
<reference evidence="2" key="1">
    <citation type="journal article" date="2020" name="Fungal Divers.">
        <title>Resolving the Mortierellaceae phylogeny through synthesis of multi-gene phylogenetics and phylogenomics.</title>
        <authorList>
            <person name="Vandepol N."/>
            <person name="Liber J."/>
            <person name="Desiro A."/>
            <person name="Na H."/>
            <person name="Kennedy M."/>
            <person name="Barry K."/>
            <person name="Grigoriev I.V."/>
            <person name="Miller A.N."/>
            <person name="O'Donnell K."/>
            <person name="Stajich J.E."/>
            <person name="Bonito G."/>
        </authorList>
    </citation>
    <scope>NUCLEOTIDE SEQUENCE</scope>
    <source>
        <strain evidence="2">KOD1015</strain>
    </source>
</reference>
<dbReference type="GO" id="GO:0030864">
    <property type="term" value="C:cortical actin cytoskeleton"/>
    <property type="evidence" value="ECO:0007669"/>
    <property type="project" value="TreeGrafter"/>
</dbReference>
<dbReference type="OrthoDB" id="2123378at2759"/>
<dbReference type="Pfam" id="PF00241">
    <property type="entry name" value="Cofilin_ADF"/>
    <property type="match status" value="1"/>
</dbReference>
<dbReference type="SUPFAM" id="SSF55753">
    <property type="entry name" value="Actin depolymerizing proteins"/>
    <property type="match status" value="1"/>
</dbReference>